<reference evidence="1 2" key="1">
    <citation type="submission" date="2024-03" db="EMBL/GenBank/DDBJ databases">
        <title>Aureococcus anophagefferens CCMP1851 and Kratosvirus quantuckense: Draft genome of a second virus-susceptible host strain in the model system.</title>
        <authorList>
            <person name="Chase E."/>
            <person name="Truchon A.R."/>
            <person name="Schepens W."/>
            <person name="Wilhelm S.W."/>
        </authorList>
    </citation>
    <scope>NUCLEOTIDE SEQUENCE [LARGE SCALE GENOMIC DNA]</scope>
    <source>
        <strain evidence="1 2">CCMP1851</strain>
    </source>
</reference>
<proteinExistence type="predicted"/>
<comment type="caution">
    <text evidence="1">The sequence shown here is derived from an EMBL/GenBank/DDBJ whole genome shotgun (WGS) entry which is preliminary data.</text>
</comment>
<gene>
    <name evidence="1" type="ORF">SO694_00015466</name>
</gene>
<sequence length="130" mass="14552">MGLFSRKKVEVVEEDLDPEYQYGPRRLRIIKVLRGRYAPQSIECDNVSEGDVHDESAFNVVVVTDDFMSSPKISLPYQKRIQMVIETVADEFGTPLPFTLTVQAALTLKEYDGEATVPAQPGQFAIGTIK</sequence>
<protein>
    <submittedName>
        <fullName evidence="1">Uncharacterized protein</fullName>
    </submittedName>
</protein>
<dbReference type="EMBL" id="JBBJCI010000140">
    <property type="protein sequence ID" value="KAK7242867.1"/>
    <property type="molecule type" value="Genomic_DNA"/>
</dbReference>
<organism evidence="1 2">
    <name type="scientific">Aureococcus anophagefferens</name>
    <name type="common">Harmful bloom alga</name>
    <dbReference type="NCBI Taxonomy" id="44056"/>
    <lineage>
        <taxon>Eukaryota</taxon>
        <taxon>Sar</taxon>
        <taxon>Stramenopiles</taxon>
        <taxon>Ochrophyta</taxon>
        <taxon>Pelagophyceae</taxon>
        <taxon>Pelagomonadales</taxon>
        <taxon>Pelagomonadaceae</taxon>
        <taxon>Aureococcus</taxon>
    </lineage>
</organism>
<dbReference type="Gene3D" id="3.10.20.90">
    <property type="entry name" value="Phosphatidylinositol 3-kinase Catalytic Subunit, Chain A, domain 1"/>
    <property type="match status" value="1"/>
</dbReference>
<evidence type="ECO:0000313" key="1">
    <source>
        <dbReference type="EMBL" id="KAK7242867.1"/>
    </source>
</evidence>
<keyword evidence="2" id="KW-1185">Reference proteome</keyword>
<evidence type="ECO:0000313" key="2">
    <source>
        <dbReference type="Proteomes" id="UP001363151"/>
    </source>
</evidence>
<dbReference type="SUPFAM" id="SSF82657">
    <property type="entry name" value="BolA-like"/>
    <property type="match status" value="1"/>
</dbReference>
<dbReference type="Proteomes" id="UP001363151">
    <property type="component" value="Unassembled WGS sequence"/>
</dbReference>
<name>A0ABR1G3F0_AURAN</name>
<dbReference type="InterPro" id="IPR036065">
    <property type="entry name" value="BolA-like_sf"/>
</dbReference>
<accession>A0ABR1G3F0</accession>